<dbReference type="Pfam" id="PF13005">
    <property type="entry name" value="zf-IS66"/>
    <property type="match status" value="1"/>
</dbReference>
<evidence type="ECO:0000259" key="3">
    <source>
        <dbReference type="Pfam" id="PF13005"/>
    </source>
</evidence>
<evidence type="ECO:0000313" key="7">
    <source>
        <dbReference type="Proteomes" id="UP001162780"/>
    </source>
</evidence>
<dbReference type="PANTHER" id="PTHR33678">
    <property type="entry name" value="BLL1576 PROTEIN"/>
    <property type="match status" value="1"/>
</dbReference>
<dbReference type="EMBL" id="CP113517">
    <property type="protein sequence ID" value="WAR45974.1"/>
    <property type="molecule type" value="Genomic_DNA"/>
</dbReference>
<feature type="domain" description="Transposase IS66 zinc-finger binding" evidence="3">
    <location>
        <begin position="138"/>
        <end position="181"/>
    </location>
</feature>
<feature type="region of interest" description="Disordered" evidence="1">
    <location>
        <begin position="98"/>
        <end position="136"/>
    </location>
</feature>
<dbReference type="Pfam" id="PF03050">
    <property type="entry name" value="DDE_Tnp_IS66"/>
    <property type="match status" value="1"/>
</dbReference>
<name>A0ABY7GN91_9GAMM</name>
<evidence type="ECO:0000259" key="4">
    <source>
        <dbReference type="Pfam" id="PF13007"/>
    </source>
</evidence>
<gene>
    <name evidence="6" type="ORF">NM686_005495</name>
</gene>
<dbReference type="InterPro" id="IPR004291">
    <property type="entry name" value="Transposase_IS66_central"/>
</dbReference>
<dbReference type="InterPro" id="IPR024474">
    <property type="entry name" value="Znf_dom_IS66"/>
</dbReference>
<keyword evidence="7" id="KW-1185">Reference proteome</keyword>
<feature type="domain" description="Transposase IS66 C-terminal" evidence="5">
    <location>
        <begin position="496"/>
        <end position="532"/>
    </location>
</feature>
<dbReference type="RefSeq" id="WP_255186879.1">
    <property type="nucleotide sequence ID" value="NZ_CP113517.1"/>
</dbReference>
<evidence type="ECO:0000259" key="5">
    <source>
        <dbReference type="Pfam" id="PF13817"/>
    </source>
</evidence>
<evidence type="ECO:0000313" key="6">
    <source>
        <dbReference type="EMBL" id="WAR45974.1"/>
    </source>
</evidence>
<reference evidence="6" key="1">
    <citation type="submission" date="2022-11" db="EMBL/GenBank/DDBJ databases">
        <title>Methylomonas rapida sp. nov., Carotenoid-Producing Obligate Methanotrophs with High Growth Characteristics and Biotechnological Potential.</title>
        <authorList>
            <person name="Tikhonova E.N."/>
            <person name="Suleimanov R.Z."/>
            <person name="Miroshnikov K."/>
            <person name="Oshkin I.Y."/>
            <person name="Belova S.E."/>
            <person name="Danilova O.V."/>
            <person name="Ashikhmin A."/>
            <person name="Konopkin A."/>
            <person name="But S.Y."/>
            <person name="Khmelenina V.N."/>
            <person name="Kuznetsov N."/>
            <person name="Pimenov N.V."/>
            <person name="Dedysh S.N."/>
        </authorList>
    </citation>
    <scope>NUCLEOTIDE SEQUENCE</scope>
    <source>
        <strain evidence="6">MP1</strain>
    </source>
</reference>
<feature type="compositionally biased region" description="Basic and acidic residues" evidence="1">
    <location>
        <begin position="127"/>
        <end position="136"/>
    </location>
</feature>
<dbReference type="InterPro" id="IPR024463">
    <property type="entry name" value="Transposase_TnpC_homeodom"/>
</dbReference>
<feature type="domain" description="Transposase IS66 central" evidence="2">
    <location>
        <begin position="196"/>
        <end position="489"/>
    </location>
</feature>
<dbReference type="Proteomes" id="UP001162780">
    <property type="component" value="Chromosome"/>
</dbReference>
<protein>
    <submittedName>
        <fullName evidence="6">IS66 family transposase</fullName>
    </submittedName>
</protein>
<organism evidence="6 7">
    <name type="scientific">Methylomonas rapida</name>
    <dbReference type="NCBI Taxonomy" id="2963939"/>
    <lineage>
        <taxon>Bacteria</taxon>
        <taxon>Pseudomonadati</taxon>
        <taxon>Pseudomonadota</taxon>
        <taxon>Gammaproteobacteria</taxon>
        <taxon>Methylococcales</taxon>
        <taxon>Methylococcaceae</taxon>
        <taxon>Methylomonas</taxon>
    </lineage>
</organism>
<dbReference type="PANTHER" id="PTHR33678:SF1">
    <property type="entry name" value="BLL1576 PROTEIN"/>
    <property type="match status" value="1"/>
</dbReference>
<dbReference type="NCBIfam" id="NF033517">
    <property type="entry name" value="transpos_IS66"/>
    <property type="match status" value="1"/>
</dbReference>
<dbReference type="InterPro" id="IPR052344">
    <property type="entry name" value="Transposase-related"/>
</dbReference>
<evidence type="ECO:0000259" key="2">
    <source>
        <dbReference type="Pfam" id="PF03050"/>
    </source>
</evidence>
<sequence length="537" mass="60499">MNPLAKLDQLNLEPAAKTEVAALIQSLIEQHERDAKAIQTKDATIHAKEVKIEALTFELAYYKRIRFSRKNESLAPLQRDVFEETWNTDMSAIEAEVEQLQDDQPCDTVSRPKRPRAGRQSLPPHLPRIEHRHEPESCTCGKCGKDLVKIGEDVSEQLDVEPAKFFVHRHIRPQYACRACESITAAPIPPAVIDGGMAAVGLLTWVMVSKFLDHLPLYRLEQIAARDGVILSRSTLADWVGRLGVALQPLADRLAWHLLQRDSLHADETPVPQLDPGNGKTKKAYLWAYRSNDLQPGPKIIVFDYQAGRSSRHAQNFLQNWQGHLLVDDYAGYKALFAATRAHPESQRLLVPCVELACWAHARRKFFDLFQASQNPIAQEALNRIALLYAIEVEGREMTIDDRQRLRAEKSLPTLAALHDWLQQTRLRTAPNSATLKAMDYSLKRWVALTRYAETGDLPIDNNPVENSIRPIALGKKNWLFAGSERAGQRAAVIQTLLGTAKLNGIGPAAWLKDTLEKLPTWPNRRIDELLPFGPLD</sequence>
<dbReference type="InterPro" id="IPR039552">
    <property type="entry name" value="IS66_C"/>
</dbReference>
<feature type="domain" description="Transposase TnpC homeodomain" evidence="4">
    <location>
        <begin position="55"/>
        <end position="130"/>
    </location>
</feature>
<dbReference type="Pfam" id="PF13817">
    <property type="entry name" value="DDE_Tnp_IS66_C"/>
    <property type="match status" value="1"/>
</dbReference>
<evidence type="ECO:0000256" key="1">
    <source>
        <dbReference type="SAM" id="MobiDB-lite"/>
    </source>
</evidence>
<proteinExistence type="predicted"/>
<accession>A0ABY7GN91</accession>
<dbReference type="Pfam" id="PF13007">
    <property type="entry name" value="LZ_Tnp_IS66"/>
    <property type="match status" value="1"/>
</dbReference>